<comment type="caution">
    <text evidence="2">The sequence shown here is derived from an EMBL/GenBank/DDBJ whole genome shotgun (WGS) entry which is preliminary data.</text>
</comment>
<protein>
    <submittedName>
        <fullName evidence="2">Uncharacterized protein</fullName>
    </submittedName>
</protein>
<evidence type="ECO:0000256" key="1">
    <source>
        <dbReference type="SAM" id="MobiDB-lite"/>
    </source>
</evidence>
<reference evidence="2" key="1">
    <citation type="submission" date="2020-03" db="EMBL/GenBank/DDBJ databases">
        <authorList>
            <person name="Weist P."/>
        </authorList>
    </citation>
    <scope>NUCLEOTIDE SEQUENCE</scope>
</reference>
<dbReference type="Proteomes" id="UP001153269">
    <property type="component" value="Unassembled WGS sequence"/>
</dbReference>
<evidence type="ECO:0000313" key="3">
    <source>
        <dbReference type="Proteomes" id="UP001153269"/>
    </source>
</evidence>
<accession>A0A9N7VD00</accession>
<keyword evidence="3" id="KW-1185">Reference proteome</keyword>
<dbReference type="EMBL" id="CADEAL010003938">
    <property type="protein sequence ID" value="CAB1447186.1"/>
    <property type="molecule type" value="Genomic_DNA"/>
</dbReference>
<sequence>MCPSSVSTLHYRRDYVLSRCYEGSSLQSSTHLPLGGVSSQQDTGVCLPLSVARDSRMLAQKEEQWFGRHCCPQTNKSHISKVVLAGSRRTKETPASPCDEHDPGPRSRYRSHQPPLLPSL</sequence>
<dbReference type="AlphaFoldDB" id="A0A9N7VD00"/>
<feature type="region of interest" description="Disordered" evidence="1">
    <location>
        <begin position="83"/>
        <end position="120"/>
    </location>
</feature>
<proteinExistence type="predicted"/>
<name>A0A9N7VD00_PLEPL</name>
<organism evidence="2 3">
    <name type="scientific">Pleuronectes platessa</name>
    <name type="common">European plaice</name>
    <dbReference type="NCBI Taxonomy" id="8262"/>
    <lineage>
        <taxon>Eukaryota</taxon>
        <taxon>Metazoa</taxon>
        <taxon>Chordata</taxon>
        <taxon>Craniata</taxon>
        <taxon>Vertebrata</taxon>
        <taxon>Euteleostomi</taxon>
        <taxon>Actinopterygii</taxon>
        <taxon>Neopterygii</taxon>
        <taxon>Teleostei</taxon>
        <taxon>Neoteleostei</taxon>
        <taxon>Acanthomorphata</taxon>
        <taxon>Carangaria</taxon>
        <taxon>Pleuronectiformes</taxon>
        <taxon>Pleuronectoidei</taxon>
        <taxon>Pleuronectidae</taxon>
        <taxon>Pleuronectes</taxon>
    </lineage>
</organism>
<evidence type="ECO:0000313" key="2">
    <source>
        <dbReference type="EMBL" id="CAB1447186.1"/>
    </source>
</evidence>
<gene>
    <name evidence="2" type="ORF">PLEPLA_LOCUS34880</name>
</gene>